<reference evidence="2 3" key="1">
    <citation type="journal article" date="2019" name="Genome Biol. Evol.">
        <title>Insights into the evolution of the New World diploid cottons (Gossypium, subgenus Houzingenia) based on genome sequencing.</title>
        <authorList>
            <person name="Grover C.E."/>
            <person name="Arick M.A. 2nd"/>
            <person name="Thrash A."/>
            <person name="Conover J.L."/>
            <person name="Sanders W.S."/>
            <person name="Peterson D.G."/>
            <person name="Frelichowski J.E."/>
            <person name="Scheffler J.A."/>
            <person name="Scheffler B.E."/>
            <person name="Wendel J.F."/>
        </authorList>
    </citation>
    <scope>NUCLEOTIDE SEQUENCE [LARGE SCALE GENOMIC DNA]</scope>
    <source>
        <strain evidence="2">8</strain>
        <tissue evidence="2">Leaf</tissue>
    </source>
</reference>
<feature type="compositionally biased region" description="Basic residues" evidence="1">
    <location>
        <begin position="61"/>
        <end position="80"/>
    </location>
</feature>
<keyword evidence="3" id="KW-1185">Reference proteome</keyword>
<evidence type="ECO:0000313" key="2">
    <source>
        <dbReference type="EMBL" id="MBA0767066.1"/>
    </source>
</evidence>
<comment type="caution">
    <text evidence="2">The sequence shown here is derived from an EMBL/GenBank/DDBJ whole genome shotgun (WGS) entry which is preliminary data.</text>
</comment>
<dbReference type="AlphaFoldDB" id="A0A7J9E221"/>
<protein>
    <submittedName>
        <fullName evidence="2">Uncharacterized protein</fullName>
    </submittedName>
</protein>
<evidence type="ECO:0000313" key="3">
    <source>
        <dbReference type="Proteomes" id="UP000593568"/>
    </source>
</evidence>
<name>A0A7J9E221_9ROSI</name>
<accession>A0A7J9E221</accession>
<sequence>MASMEQSMKPSRSIIDDTLYTKYTELREKQIKELNKRQKEMTAALASSQRKQNRPLDKKLAKSRKKMSMRAKGKRDIRKERKMTRWILRRMIEEPHMEEAQQFLSFQRSKKETPTNYLRSYHDQSGNFFPYIFRATH</sequence>
<dbReference type="EMBL" id="JABEZW010000006">
    <property type="protein sequence ID" value="MBA0767066.1"/>
    <property type="molecule type" value="Genomic_DNA"/>
</dbReference>
<proteinExistence type="predicted"/>
<gene>
    <name evidence="2" type="ORF">Gotri_016028</name>
</gene>
<evidence type="ECO:0000256" key="1">
    <source>
        <dbReference type="SAM" id="MobiDB-lite"/>
    </source>
</evidence>
<dbReference type="Proteomes" id="UP000593568">
    <property type="component" value="Unassembled WGS sequence"/>
</dbReference>
<feature type="region of interest" description="Disordered" evidence="1">
    <location>
        <begin position="40"/>
        <end position="80"/>
    </location>
</feature>
<organism evidence="2 3">
    <name type="scientific">Gossypium trilobum</name>
    <dbReference type="NCBI Taxonomy" id="34281"/>
    <lineage>
        <taxon>Eukaryota</taxon>
        <taxon>Viridiplantae</taxon>
        <taxon>Streptophyta</taxon>
        <taxon>Embryophyta</taxon>
        <taxon>Tracheophyta</taxon>
        <taxon>Spermatophyta</taxon>
        <taxon>Magnoliopsida</taxon>
        <taxon>eudicotyledons</taxon>
        <taxon>Gunneridae</taxon>
        <taxon>Pentapetalae</taxon>
        <taxon>rosids</taxon>
        <taxon>malvids</taxon>
        <taxon>Malvales</taxon>
        <taxon>Malvaceae</taxon>
        <taxon>Malvoideae</taxon>
        <taxon>Gossypium</taxon>
    </lineage>
</organism>